<feature type="domain" description="DUF4440" evidence="2">
    <location>
        <begin position="33"/>
        <end position="140"/>
    </location>
</feature>
<organism evidence="3 4">
    <name type="scientific">Chitinophaga eiseniae</name>
    <dbReference type="NCBI Taxonomy" id="634771"/>
    <lineage>
        <taxon>Bacteria</taxon>
        <taxon>Pseudomonadati</taxon>
        <taxon>Bacteroidota</taxon>
        <taxon>Chitinophagia</taxon>
        <taxon>Chitinophagales</taxon>
        <taxon>Chitinophagaceae</taxon>
        <taxon>Chitinophaga</taxon>
    </lineage>
</organism>
<sequence>MKQIAITLFILSLCFTNQGQTIMTTSNTSSQEIIRIHNDVYKALLEKNRDGLTTQLYGQFSFTSADAVLMDKQLFVEGFAMNPGIRFTELTSTDKKVVIAGSTAVLTAIVHITITKGDKTQSMDERVTETYIFAEKGWVLLGMQATYVVR</sequence>
<dbReference type="STRING" id="634771.SAMN04488128_1011353"/>
<feature type="chain" id="PRO_5012639880" description="DUF4440 domain-containing protein" evidence="1">
    <location>
        <begin position="20"/>
        <end position="150"/>
    </location>
</feature>
<keyword evidence="1" id="KW-0732">Signal</keyword>
<evidence type="ECO:0000256" key="1">
    <source>
        <dbReference type="SAM" id="SignalP"/>
    </source>
</evidence>
<evidence type="ECO:0000313" key="4">
    <source>
        <dbReference type="Proteomes" id="UP000190367"/>
    </source>
</evidence>
<reference evidence="4" key="1">
    <citation type="submission" date="2017-02" db="EMBL/GenBank/DDBJ databases">
        <authorList>
            <person name="Varghese N."/>
            <person name="Submissions S."/>
        </authorList>
    </citation>
    <scope>NUCLEOTIDE SEQUENCE [LARGE SCALE GENOMIC DNA]</scope>
    <source>
        <strain evidence="4">DSM 22224</strain>
    </source>
</reference>
<proteinExistence type="predicted"/>
<keyword evidence="4" id="KW-1185">Reference proteome</keyword>
<protein>
    <recommendedName>
        <fullName evidence="2">DUF4440 domain-containing protein</fullName>
    </recommendedName>
</protein>
<name>A0A1T4N010_9BACT</name>
<dbReference type="InterPro" id="IPR027843">
    <property type="entry name" value="DUF4440"/>
</dbReference>
<dbReference type="InterPro" id="IPR032710">
    <property type="entry name" value="NTF2-like_dom_sf"/>
</dbReference>
<evidence type="ECO:0000313" key="3">
    <source>
        <dbReference type="EMBL" id="SJZ72345.1"/>
    </source>
</evidence>
<dbReference type="SUPFAM" id="SSF54427">
    <property type="entry name" value="NTF2-like"/>
    <property type="match status" value="1"/>
</dbReference>
<dbReference type="Gene3D" id="3.10.450.50">
    <property type="match status" value="1"/>
</dbReference>
<dbReference type="Proteomes" id="UP000190367">
    <property type="component" value="Unassembled WGS sequence"/>
</dbReference>
<gene>
    <name evidence="3" type="ORF">SAMN04488128_1011353</name>
</gene>
<dbReference type="AlphaFoldDB" id="A0A1T4N010"/>
<accession>A0A1T4N010</accession>
<dbReference type="EMBL" id="FUWZ01000001">
    <property type="protein sequence ID" value="SJZ72345.1"/>
    <property type="molecule type" value="Genomic_DNA"/>
</dbReference>
<evidence type="ECO:0000259" key="2">
    <source>
        <dbReference type="Pfam" id="PF14534"/>
    </source>
</evidence>
<feature type="signal peptide" evidence="1">
    <location>
        <begin position="1"/>
        <end position="19"/>
    </location>
</feature>
<dbReference type="Pfam" id="PF14534">
    <property type="entry name" value="DUF4440"/>
    <property type="match status" value="1"/>
</dbReference>